<dbReference type="GO" id="GO:0009272">
    <property type="term" value="P:fungal-type cell wall biogenesis"/>
    <property type="evidence" value="ECO:0007669"/>
    <property type="project" value="TreeGrafter"/>
</dbReference>
<protein>
    <recommendedName>
        <fullName evidence="3">mannan endo-1,6-alpha-mannosidase</fullName>
        <ecNumber evidence="3">3.2.1.101</ecNumber>
    </recommendedName>
</protein>
<feature type="transmembrane region" description="Helical" evidence="9">
    <location>
        <begin position="268"/>
        <end position="292"/>
    </location>
</feature>
<comment type="catalytic activity">
    <reaction evidence="1">
        <text>Random hydrolysis of (1-&gt;6)-alpha-D-mannosidic linkages in unbranched (1-&gt;6)-mannans.</text>
        <dbReference type="EC" id="3.2.1.101"/>
    </reaction>
</comment>
<feature type="region of interest" description="Disordered" evidence="8">
    <location>
        <begin position="236"/>
        <end position="263"/>
    </location>
</feature>
<dbReference type="SUPFAM" id="SSF48208">
    <property type="entry name" value="Six-hairpin glycosidases"/>
    <property type="match status" value="1"/>
</dbReference>
<evidence type="ECO:0000256" key="2">
    <source>
        <dbReference type="ARBA" id="ARBA00009699"/>
    </source>
</evidence>
<keyword evidence="5" id="KW-0378">Hydrolase</keyword>
<reference evidence="10" key="1">
    <citation type="submission" date="2022-07" db="EMBL/GenBank/DDBJ databases">
        <title>Genome Sequence of Physisporinus lineatus.</title>
        <authorList>
            <person name="Buettner E."/>
        </authorList>
    </citation>
    <scope>NUCLEOTIDE SEQUENCE</scope>
    <source>
        <strain evidence="10">VT162</strain>
    </source>
</reference>
<comment type="caution">
    <text evidence="10">The sequence shown here is derived from an EMBL/GenBank/DDBJ whole genome shotgun (WGS) entry which is preliminary data.</text>
</comment>
<comment type="similarity">
    <text evidence="2">Belongs to the glycosyl hydrolase 76 family.</text>
</comment>
<keyword evidence="11" id="KW-1185">Reference proteome</keyword>
<evidence type="ECO:0000313" key="11">
    <source>
        <dbReference type="Proteomes" id="UP001212997"/>
    </source>
</evidence>
<keyword evidence="7" id="KW-0326">Glycosidase</keyword>
<keyword evidence="9" id="KW-0812">Transmembrane</keyword>
<evidence type="ECO:0000256" key="8">
    <source>
        <dbReference type="SAM" id="MobiDB-lite"/>
    </source>
</evidence>
<dbReference type="Gene3D" id="1.50.10.20">
    <property type="match status" value="1"/>
</dbReference>
<sequence length="454" mass="48219">MPTSSSGSTVGGVFSHDDEVTNTDVDAATVGGFMALSAHLLEITSIDKYKDAAELSANFTKSLLYNGTIIDDKITLTSCAVSSTPVSSNSGYFIEGLSVYADFTGNAQWKTFLNNLIASTIPFRAWTEEDGVIIESATGPANDARINDFQRTAKGIYIRGLYETWTRSPRGSDVANLIEAYISVQYNALLDLASSSGIYQFSPNWLGPPIDTLLPWGQLAALDVLNAAIGLVNTSSSTATPGPNATGAGGPTDPATASTGTSKQKRNVGLIVGVTIAVVVGILVILALIFVLMRRRRRGSKHGRHSSKRRKRSHHDKARARSPFLQPFTSTAPTSVLTSMKSTHPPPSSDSPTGEASSSTNLFYTRMKGGDEMDTTAEFGSQLGSNTPGSDDAIRLRTLTRPSRGGLDGVEAVSEDPSDIPILIQKLNRALAKLPPGGVPLEDEAELPPDYHEG</sequence>
<dbReference type="GO" id="GO:0016052">
    <property type="term" value="P:carbohydrate catabolic process"/>
    <property type="evidence" value="ECO:0007669"/>
    <property type="project" value="InterPro"/>
</dbReference>
<dbReference type="PANTHER" id="PTHR12145">
    <property type="entry name" value="MANNAN ENDO-1,6-ALPHA-MANNOSIDASE DCW1"/>
    <property type="match status" value="1"/>
</dbReference>
<evidence type="ECO:0000256" key="5">
    <source>
        <dbReference type="ARBA" id="ARBA00022801"/>
    </source>
</evidence>
<dbReference type="EMBL" id="JANAWD010000009">
    <property type="protein sequence ID" value="KAJ3491630.1"/>
    <property type="molecule type" value="Genomic_DNA"/>
</dbReference>
<dbReference type="Proteomes" id="UP001212997">
    <property type="component" value="Unassembled WGS sequence"/>
</dbReference>
<gene>
    <name evidence="10" type="ORF">NLI96_g575</name>
</gene>
<keyword evidence="9" id="KW-0472">Membrane</keyword>
<feature type="compositionally biased region" description="Basic residues" evidence="8">
    <location>
        <begin position="298"/>
        <end position="320"/>
    </location>
</feature>
<dbReference type="PANTHER" id="PTHR12145:SF36">
    <property type="entry name" value="MANNAN ENDO-1,6-ALPHA-MANNOSIDASE DCW1"/>
    <property type="match status" value="1"/>
</dbReference>
<evidence type="ECO:0000256" key="7">
    <source>
        <dbReference type="ARBA" id="ARBA00023295"/>
    </source>
</evidence>
<dbReference type="EC" id="3.2.1.101" evidence="3"/>
<dbReference type="InterPro" id="IPR005198">
    <property type="entry name" value="Glyco_hydro_76"/>
</dbReference>
<keyword evidence="4" id="KW-0732">Signal</keyword>
<keyword evidence="6" id="KW-0325">Glycoprotein</keyword>
<dbReference type="AlphaFoldDB" id="A0AAD5VDG2"/>
<organism evidence="10 11">
    <name type="scientific">Meripilus lineatus</name>
    <dbReference type="NCBI Taxonomy" id="2056292"/>
    <lineage>
        <taxon>Eukaryota</taxon>
        <taxon>Fungi</taxon>
        <taxon>Dikarya</taxon>
        <taxon>Basidiomycota</taxon>
        <taxon>Agaricomycotina</taxon>
        <taxon>Agaricomycetes</taxon>
        <taxon>Polyporales</taxon>
        <taxon>Meripilaceae</taxon>
        <taxon>Meripilus</taxon>
    </lineage>
</organism>
<name>A0AAD5VDG2_9APHY</name>
<dbReference type="Pfam" id="PF03663">
    <property type="entry name" value="Glyco_hydro_76"/>
    <property type="match status" value="1"/>
</dbReference>
<dbReference type="InterPro" id="IPR014480">
    <property type="entry name" value="Mannan-1_6-alpha_mannosidase"/>
</dbReference>
<evidence type="ECO:0000256" key="1">
    <source>
        <dbReference type="ARBA" id="ARBA00001452"/>
    </source>
</evidence>
<dbReference type="GO" id="GO:0008496">
    <property type="term" value="F:mannan endo-1,6-alpha-mannosidase activity"/>
    <property type="evidence" value="ECO:0007669"/>
    <property type="project" value="UniProtKB-EC"/>
</dbReference>
<evidence type="ECO:0000256" key="4">
    <source>
        <dbReference type="ARBA" id="ARBA00022729"/>
    </source>
</evidence>
<proteinExistence type="inferred from homology"/>
<feature type="region of interest" description="Disordered" evidence="8">
    <location>
        <begin position="298"/>
        <end position="359"/>
    </location>
</feature>
<feature type="compositionally biased region" description="Polar residues" evidence="8">
    <location>
        <begin position="327"/>
        <end position="341"/>
    </location>
</feature>
<feature type="compositionally biased region" description="Low complexity" evidence="8">
    <location>
        <begin position="237"/>
        <end position="263"/>
    </location>
</feature>
<evidence type="ECO:0000256" key="3">
    <source>
        <dbReference type="ARBA" id="ARBA00012350"/>
    </source>
</evidence>
<accession>A0AAD5VDG2</accession>
<keyword evidence="9" id="KW-1133">Transmembrane helix</keyword>
<evidence type="ECO:0000256" key="6">
    <source>
        <dbReference type="ARBA" id="ARBA00023180"/>
    </source>
</evidence>
<dbReference type="InterPro" id="IPR008928">
    <property type="entry name" value="6-hairpin_glycosidase_sf"/>
</dbReference>
<evidence type="ECO:0000256" key="9">
    <source>
        <dbReference type="SAM" id="Phobius"/>
    </source>
</evidence>
<evidence type="ECO:0000313" key="10">
    <source>
        <dbReference type="EMBL" id="KAJ3491630.1"/>
    </source>
</evidence>